<feature type="transmembrane region" description="Helical" evidence="2">
    <location>
        <begin position="20"/>
        <end position="40"/>
    </location>
</feature>
<dbReference type="Pfam" id="PF07331">
    <property type="entry name" value="TctB"/>
    <property type="match status" value="1"/>
</dbReference>
<feature type="compositionally biased region" description="Acidic residues" evidence="1">
    <location>
        <begin position="97"/>
        <end position="106"/>
    </location>
</feature>
<reference evidence="4 5" key="1">
    <citation type="submission" date="2019-07" db="EMBL/GenBank/DDBJ databases">
        <title>Diversity of Bacteria from Kongsfjorden, Arctic.</title>
        <authorList>
            <person name="Yu Y."/>
        </authorList>
    </citation>
    <scope>NUCLEOTIDE SEQUENCE [LARGE SCALE GENOMIC DNA]</scope>
    <source>
        <strain evidence="4 5">SM1923</strain>
    </source>
</reference>
<organism evidence="4 5">
    <name type="scientific">Cobetia crustatorum</name>
    <dbReference type="NCBI Taxonomy" id="553385"/>
    <lineage>
        <taxon>Bacteria</taxon>
        <taxon>Pseudomonadati</taxon>
        <taxon>Pseudomonadota</taxon>
        <taxon>Gammaproteobacteria</taxon>
        <taxon>Oceanospirillales</taxon>
        <taxon>Halomonadaceae</taxon>
        <taxon>Cobetia</taxon>
    </lineage>
</organism>
<dbReference type="InterPro" id="IPR009936">
    <property type="entry name" value="DUF1468"/>
</dbReference>
<keyword evidence="5" id="KW-1185">Reference proteome</keyword>
<dbReference type="OrthoDB" id="7854646at2"/>
<evidence type="ECO:0000313" key="5">
    <source>
        <dbReference type="Proteomes" id="UP000319941"/>
    </source>
</evidence>
<evidence type="ECO:0000313" key="4">
    <source>
        <dbReference type="EMBL" id="TVU71257.1"/>
    </source>
</evidence>
<dbReference type="AlphaFoldDB" id="A0A558HQ47"/>
<feature type="transmembrane region" description="Helical" evidence="2">
    <location>
        <begin position="52"/>
        <end position="71"/>
    </location>
</feature>
<gene>
    <name evidence="4" type="ORF">FQP86_06940</name>
</gene>
<protein>
    <submittedName>
        <fullName evidence="4">Tripartite tricarboxylate transporter TctB family protein</fullName>
    </submittedName>
</protein>
<comment type="caution">
    <text evidence="4">The sequence shown here is derived from an EMBL/GenBank/DDBJ whole genome shotgun (WGS) entry which is preliminary data.</text>
</comment>
<dbReference type="STRING" id="553385.GCA_000591415_02829"/>
<evidence type="ECO:0000256" key="2">
    <source>
        <dbReference type="SAM" id="Phobius"/>
    </source>
</evidence>
<evidence type="ECO:0000259" key="3">
    <source>
        <dbReference type="Pfam" id="PF07331"/>
    </source>
</evidence>
<accession>A0A558HQ47</accession>
<keyword evidence="2" id="KW-0472">Membrane</keyword>
<evidence type="ECO:0000256" key="1">
    <source>
        <dbReference type="SAM" id="MobiDB-lite"/>
    </source>
</evidence>
<sequence length="202" mass="21685">MHHTAPQPPPRHWLISGSTPLTLALTALSGLYLISALQLASPMENGRLSPSFFPLLIGLIACVLCLAQLIANYRAARQSLLHSPATTAEEHHAAPDSTDESEAGTAEEEMPATGVLSWFTPALRLMTVTALYILAFSHLGYLLSSALYVYAIMLLFSGRQKWMSKALIACVVAGLGYVLFEQLFNVHLPTLELPALGLGSGS</sequence>
<feature type="transmembrane region" description="Helical" evidence="2">
    <location>
        <begin position="130"/>
        <end position="150"/>
    </location>
</feature>
<proteinExistence type="predicted"/>
<dbReference type="Proteomes" id="UP000319941">
    <property type="component" value="Unassembled WGS sequence"/>
</dbReference>
<feature type="domain" description="DUF1468" evidence="3">
    <location>
        <begin position="23"/>
        <end position="189"/>
    </location>
</feature>
<dbReference type="RefSeq" id="WP_144727091.1">
    <property type="nucleotide sequence ID" value="NZ_CAWOWR010000097.1"/>
</dbReference>
<name>A0A558HQ47_9GAMM</name>
<feature type="transmembrane region" description="Helical" evidence="2">
    <location>
        <begin position="162"/>
        <end position="180"/>
    </location>
</feature>
<keyword evidence="2" id="KW-1133">Transmembrane helix</keyword>
<keyword evidence="2" id="KW-0812">Transmembrane</keyword>
<dbReference type="EMBL" id="VNFH01000004">
    <property type="protein sequence ID" value="TVU71257.1"/>
    <property type="molecule type" value="Genomic_DNA"/>
</dbReference>
<feature type="region of interest" description="Disordered" evidence="1">
    <location>
        <begin position="87"/>
        <end position="106"/>
    </location>
</feature>